<dbReference type="InterPro" id="IPR050462">
    <property type="entry name" value="Retroviral_Gag-Pol_poly"/>
</dbReference>
<comment type="caution">
    <text evidence="2">The sequence shown here is derived from an EMBL/GenBank/DDBJ whole genome shotgun (WGS) entry which is preliminary data.</text>
</comment>
<dbReference type="Proteomes" id="UP000018936">
    <property type="component" value="Unassembled WGS sequence"/>
</dbReference>
<feature type="compositionally biased region" description="Polar residues" evidence="1">
    <location>
        <begin position="135"/>
        <end position="145"/>
    </location>
</feature>
<name>V8NM81_OPHHA</name>
<dbReference type="PANTHER" id="PTHR33166">
    <property type="entry name" value="GAG_P30 DOMAIN-CONTAINING PROTEIN"/>
    <property type="match status" value="1"/>
</dbReference>
<feature type="region of interest" description="Disordered" evidence="1">
    <location>
        <begin position="1"/>
        <end position="25"/>
    </location>
</feature>
<accession>V8NM81</accession>
<dbReference type="AlphaFoldDB" id="V8NM81"/>
<sequence length="173" mass="20096">MVKEAKSETMEANSEETTPREKENPDAYWVHLSEAAITYAHLDLGCPKNQRIPASTFVDQSADDICNHFHQIISNWSTLEISELHRIANFVYNQREKIKEKEQERKEMEKERERDRKRRPERREELQVFAAIHHNNGQTPTSLSSLDKDAGSERGKINPQQMPTLPQMRGGRA</sequence>
<keyword evidence="3" id="KW-1185">Reference proteome</keyword>
<protein>
    <submittedName>
        <fullName evidence="2">Uncharacterized protein</fullName>
    </submittedName>
</protein>
<reference evidence="2 3" key="1">
    <citation type="journal article" date="2013" name="Proc. Natl. Acad. Sci. U.S.A.">
        <title>The king cobra genome reveals dynamic gene evolution and adaptation in the snake venom system.</title>
        <authorList>
            <person name="Vonk F.J."/>
            <person name="Casewell N.R."/>
            <person name="Henkel C.V."/>
            <person name="Heimberg A.M."/>
            <person name="Jansen H.J."/>
            <person name="McCleary R.J."/>
            <person name="Kerkkamp H.M."/>
            <person name="Vos R.A."/>
            <person name="Guerreiro I."/>
            <person name="Calvete J.J."/>
            <person name="Wuster W."/>
            <person name="Woods A.E."/>
            <person name="Logan J.M."/>
            <person name="Harrison R.A."/>
            <person name="Castoe T.A."/>
            <person name="de Koning A.P."/>
            <person name="Pollock D.D."/>
            <person name="Yandell M."/>
            <person name="Calderon D."/>
            <person name="Renjifo C."/>
            <person name="Currier R.B."/>
            <person name="Salgado D."/>
            <person name="Pla D."/>
            <person name="Sanz L."/>
            <person name="Hyder A.S."/>
            <person name="Ribeiro J.M."/>
            <person name="Arntzen J.W."/>
            <person name="van den Thillart G.E."/>
            <person name="Boetzer M."/>
            <person name="Pirovano W."/>
            <person name="Dirks R.P."/>
            <person name="Spaink H.P."/>
            <person name="Duboule D."/>
            <person name="McGlinn E."/>
            <person name="Kini R.M."/>
            <person name="Richardson M.K."/>
        </authorList>
    </citation>
    <scope>NUCLEOTIDE SEQUENCE</scope>
    <source>
        <tissue evidence="2">Blood</tissue>
    </source>
</reference>
<evidence type="ECO:0000256" key="1">
    <source>
        <dbReference type="SAM" id="MobiDB-lite"/>
    </source>
</evidence>
<evidence type="ECO:0000313" key="2">
    <source>
        <dbReference type="EMBL" id="ETE62788.1"/>
    </source>
</evidence>
<organism evidence="2 3">
    <name type="scientific">Ophiophagus hannah</name>
    <name type="common">King cobra</name>
    <name type="synonym">Naja hannah</name>
    <dbReference type="NCBI Taxonomy" id="8665"/>
    <lineage>
        <taxon>Eukaryota</taxon>
        <taxon>Metazoa</taxon>
        <taxon>Chordata</taxon>
        <taxon>Craniata</taxon>
        <taxon>Vertebrata</taxon>
        <taxon>Euteleostomi</taxon>
        <taxon>Lepidosauria</taxon>
        <taxon>Squamata</taxon>
        <taxon>Bifurcata</taxon>
        <taxon>Unidentata</taxon>
        <taxon>Episquamata</taxon>
        <taxon>Toxicofera</taxon>
        <taxon>Serpentes</taxon>
        <taxon>Colubroidea</taxon>
        <taxon>Elapidae</taxon>
        <taxon>Elapinae</taxon>
        <taxon>Ophiophagus</taxon>
    </lineage>
</organism>
<evidence type="ECO:0000313" key="3">
    <source>
        <dbReference type="Proteomes" id="UP000018936"/>
    </source>
</evidence>
<feature type="non-terminal residue" evidence="2">
    <location>
        <position position="1"/>
    </location>
</feature>
<gene>
    <name evidence="2" type="ORF">L345_11454</name>
</gene>
<feature type="region of interest" description="Disordered" evidence="1">
    <location>
        <begin position="95"/>
        <end position="173"/>
    </location>
</feature>
<feature type="compositionally biased region" description="Basic and acidic residues" evidence="1">
    <location>
        <begin position="95"/>
        <end position="114"/>
    </location>
</feature>
<feature type="compositionally biased region" description="Basic and acidic residues" evidence="1">
    <location>
        <begin position="146"/>
        <end position="156"/>
    </location>
</feature>
<dbReference type="EMBL" id="AZIM01003066">
    <property type="protein sequence ID" value="ETE62788.1"/>
    <property type="molecule type" value="Genomic_DNA"/>
</dbReference>
<proteinExistence type="predicted"/>